<dbReference type="InterPro" id="IPR023174">
    <property type="entry name" value="PDEase_CS"/>
</dbReference>
<dbReference type="PhylomeDB" id="A0A0G4HND4"/>
<feature type="compositionally biased region" description="Basic and acidic residues" evidence="7">
    <location>
        <begin position="379"/>
        <end position="406"/>
    </location>
</feature>
<dbReference type="AlphaFoldDB" id="A0A0G4HND4"/>
<feature type="binding site" evidence="5">
    <location>
        <position position="328"/>
    </location>
    <ligand>
        <name>Zn(2+)</name>
        <dbReference type="ChEBI" id="CHEBI:29105"/>
        <label>1</label>
    </ligand>
</feature>
<dbReference type="PRINTS" id="PR00387">
    <property type="entry name" value="PDIESTERASE1"/>
</dbReference>
<dbReference type="EMBL" id="CDMZ01003233">
    <property type="protein sequence ID" value="CEM45640.1"/>
    <property type="molecule type" value="Genomic_DNA"/>
</dbReference>
<dbReference type="PROSITE" id="PS51845">
    <property type="entry name" value="PDEASE_I_2"/>
    <property type="match status" value="1"/>
</dbReference>
<feature type="binding site" evidence="4">
    <location>
        <position position="523"/>
    </location>
    <ligand>
        <name>AMP</name>
        <dbReference type="ChEBI" id="CHEBI:456215"/>
    </ligand>
</feature>
<sequence>MKTQQKDEILALTNLLADSSDARIRAGDSKMEEVIRLLETSVESCQEIANRLQQRHKIESQRDKAELDDLGLQAGISAARVLRVLKTITRSGRNLFQVDVENLDGGAAASCGICTESSPDARLGSEFSKFVKTQFTNNLMRTQSAQQQQLQMLRALSPVNSTGSLCPCDCQRKTCELNAFVKKLPVWPLDSTAWDTDLHSLVCSTIEEHEREGGQMKGAGGNAGASEQRGGTIGWMREGLPFFLLPAMCVHLLSPYLNTLELEKQRGLKLLEAFGKEVERRYAPNPYHNALHAAEVGLSTLWFCEHTGILAELSCLQRLSLSIAALCHDVGHPGVTNQYLKAAAHPLAITYNDTSVLESFHAAETFRILSGVTELDSHKEQKEVAAAEKTADKEPDTKKDGHHRIGIESTGHTPASSSSSASNNSSHKATSVCNLGCHDWRGPLLGGLGPENAGALRKMIVELILATDMGQHFESVAKMKVRRQAPDFFPLSIPGDPEQQQERLTVWEDDVWHGALASLKMADLGHSGKPWRVHERYSMAVSEEFFQQGDREKNGGLPVSSLCDRTLLSTRAALGKSQTGFISFVCVPLMMELCEIESVIYERKMQEAEMQQENAVKKSGSVASRAPPEFHQKKGSQFFPSATYKGSFAPSAPRPSPSMTESVLQKEKEGGGRRGPRRRSSRLSSASLGSSTVTGRVLREMETNTEMWKKISESGS</sequence>
<gene>
    <name evidence="9" type="ORF">Cvel_29372</name>
</gene>
<protein>
    <recommendedName>
        <fullName evidence="6">Phosphodiesterase</fullName>
        <ecNumber evidence="6">3.1.4.-</ecNumber>
    </recommendedName>
</protein>
<evidence type="ECO:0000256" key="3">
    <source>
        <dbReference type="PIRSR" id="PIRSR623088-1"/>
    </source>
</evidence>
<organism evidence="9">
    <name type="scientific">Chromera velia CCMP2878</name>
    <dbReference type="NCBI Taxonomy" id="1169474"/>
    <lineage>
        <taxon>Eukaryota</taxon>
        <taxon>Sar</taxon>
        <taxon>Alveolata</taxon>
        <taxon>Colpodellida</taxon>
        <taxon>Chromeraceae</taxon>
        <taxon>Chromera</taxon>
    </lineage>
</organism>
<dbReference type="Pfam" id="PF00233">
    <property type="entry name" value="PDEase_I"/>
    <property type="match status" value="2"/>
</dbReference>
<feature type="active site" description="Proton donor" evidence="3">
    <location>
        <position position="288"/>
    </location>
</feature>
<keyword evidence="1 5" id="KW-0479">Metal-binding</keyword>
<dbReference type="InterPro" id="IPR036971">
    <property type="entry name" value="PDEase_catalytic_dom_sf"/>
</dbReference>
<dbReference type="PROSITE" id="PS00126">
    <property type="entry name" value="PDEASE_I_1"/>
    <property type="match status" value="1"/>
</dbReference>
<dbReference type="CDD" id="cd00077">
    <property type="entry name" value="HDc"/>
    <property type="match status" value="1"/>
</dbReference>
<feature type="region of interest" description="Disordered" evidence="7">
    <location>
        <begin position="379"/>
        <end position="428"/>
    </location>
</feature>
<feature type="binding site" evidence="4">
    <location>
        <position position="578"/>
    </location>
    <ligand>
        <name>AMP</name>
        <dbReference type="ChEBI" id="CHEBI:456215"/>
    </ligand>
</feature>
<dbReference type="GO" id="GO:0046872">
    <property type="term" value="F:metal ion binding"/>
    <property type="evidence" value="ECO:0007669"/>
    <property type="project" value="UniProtKB-KW"/>
</dbReference>
<feature type="binding site" evidence="5">
    <location>
        <position position="292"/>
    </location>
    <ligand>
        <name>Zn(2+)</name>
        <dbReference type="ChEBI" id="CHEBI:29105"/>
        <label>1</label>
    </ligand>
</feature>
<proteinExistence type="inferred from homology"/>
<evidence type="ECO:0000256" key="6">
    <source>
        <dbReference type="RuleBase" id="RU363067"/>
    </source>
</evidence>
<evidence type="ECO:0000256" key="4">
    <source>
        <dbReference type="PIRSR" id="PIRSR623088-2"/>
    </source>
</evidence>
<feature type="compositionally biased region" description="Low complexity" evidence="7">
    <location>
        <begin position="682"/>
        <end position="691"/>
    </location>
</feature>
<dbReference type="InterPro" id="IPR003607">
    <property type="entry name" value="HD/PDEase_dom"/>
</dbReference>
<feature type="binding site" evidence="5">
    <location>
        <position position="329"/>
    </location>
    <ligand>
        <name>Zn(2+)</name>
        <dbReference type="ChEBI" id="CHEBI:29105"/>
        <label>1</label>
    </ligand>
</feature>
<name>A0A0G4HND4_9ALVE</name>
<comment type="similarity">
    <text evidence="6">Belongs to the cyclic nucleotide phosphodiesterase family.</text>
</comment>
<dbReference type="Gene3D" id="1.10.1300.10">
    <property type="entry name" value="3'5'-cyclic nucleotide phosphodiesterase, catalytic domain"/>
    <property type="match status" value="1"/>
</dbReference>
<feature type="binding site" evidence="4">
    <location>
        <begin position="288"/>
        <end position="292"/>
    </location>
    <ligand>
        <name>AMP</name>
        <dbReference type="ChEBI" id="CHEBI:456215"/>
    </ligand>
</feature>
<feature type="region of interest" description="Disordered" evidence="7">
    <location>
        <begin position="616"/>
        <end position="716"/>
    </location>
</feature>
<feature type="binding site" evidence="5">
    <location>
        <position position="329"/>
    </location>
    <ligand>
        <name>Zn(2+)</name>
        <dbReference type="ChEBI" id="CHEBI:29105"/>
        <label>2</label>
    </ligand>
</feature>
<evidence type="ECO:0000313" key="9">
    <source>
        <dbReference type="EMBL" id="CEM45640.1"/>
    </source>
</evidence>
<comment type="cofactor">
    <cofactor evidence="6">
        <name>a divalent metal cation</name>
        <dbReference type="ChEBI" id="CHEBI:60240"/>
    </cofactor>
    <text evidence="6">Binds 2 divalent metal cations per subunit. Site 1 may preferentially bind zinc ions, while site 2 has a preference for magnesium and/or manganese ions.</text>
</comment>
<feature type="domain" description="PDEase" evidence="8">
    <location>
        <begin position="208"/>
        <end position="626"/>
    </location>
</feature>
<accession>A0A0G4HND4</accession>
<feature type="compositionally biased region" description="Low complexity" evidence="7">
    <location>
        <begin position="415"/>
        <end position="426"/>
    </location>
</feature>
<keyword evidence="2 6" id="KW-0378">Hydrolase</keyword>
<dbReference type="GO" id="GO:0007165">
    <property type="term" value="P:signal transduction"/>
    <property type="evidence" value="ECO:0007669"/>
    <property type="project" value="InterPro"/>
</dbReference>
<feature type="compositionally biased region" description="Basic and acidic residues" evidence="7">
    <location>
        <begin position="697"/>
        <end position="716"/>
    </location>
</feature>
<dbReference type="PANTHER" id="PTHR11347">
    <property type="entry name" value="CYCLIC NUCLEOTIDE PHOSPHODIESTERASE"/>
    <property type="match status" value="1"/>
</dbReference>
<reference evidence="9" key="1">
    <citation type="submission" date="2014-11" db="EMBL/GenBank/DDBJ databases">
        <authorList>
            <person name="Otto D Thomas"/>
            <person name="Naeem Raeece"/>
        </authorList>
    </citation>
    <scope>NUCLEOTIDE SEQUENCE</scope>
</reference>
<feature type="binding site" evidence="4">
    <location>
        <position position="329"/>
    </location>
    <ligand>
        <name>AMP</name>
        <dbReference type="ChEBI" id="CHEBI:456215"/>
    </ligand>
</feature>
<evidence type="ECO:0000259" key="8">
    <source>
        <dbReference type="PROSITE" id="PS51845"/>
    </source>
</evidence>
<dbReference type="SUPFAM" id="SSF109604">
    <property type="entry name" value="HD-domain/PDEase-like"/>
    <property type="match status" value="2"/>
</dbReference>
<evidence type="ECO:0000256" key="5">
    <source>
        <dbReference type="PIRSR" id="PIRSR623088-3"/>
    </source>
</evidence>
<dbReference type="GO" id="GO:0004114">
    <property type="term" value="F:3',5'-cyclic-nucleotide phosphodiesterase activity"/>
    <property type="evidence" value="ECO:0007669"/>
    <property type="project" value="InterPro"/>
</dbReference>
<evidence type="ECO:0000256" key="1">
    <source>
        <dbReference type="ARBA" id="ARBA00022723"/>
    </source>
</evidence>
<evidence type="ECO:0000256" key="7">
    <source>
        <dbReference type="SAM" id="MobiDB-lite"/>
    </source>
</evidence>
<dbReference type="InterPro" id="IPR023088">
    <property type="entry name" value="PDEase"/>
</dbReference>
<dbReference type="VEuPathDB" id="CryptoDB:Cvel_29372"/>
<evidence type="ECO:0000256" key="2">
    <source>
        <dbReference type="ARBA" id="ARBA00022801"/>
    </source>
</evidence>
<dbReference type="InterPro" id="IPR002073">
    <property type="entry name" value="PDEase_catalytic_dom"/>
</dbReference>
<dbReference type="EC" id="3.1.4.-" evidence="6"/>
<feature type="binding site" evidence="5">
    <location>
        <position position="523"/>
    </location>
    <ligand>
        <name>Zn(2+)</name>
        <dbReference type="ChEBI" id="CHEBI:29105"/>
        <label>1</label>
    </ligand>
</feature>